<sequence>MFDSDNEDADAFTATTPLESHNIRPSYANIYHPPPTNQRNSGNSYQSYKPPISSPWNSKEPVVLPAPDEDPFAAYPNSIILNGFVITNEISRARHRDYSFMVFCQEDGMIFGIPRALTTAPRVGKLTEIQRWRRKRELEFGIQLEFVAGRNYDVKEFAKGSSNSLLVENIDGKNCFEVQCVLQPDLKKFYCFEFGESEQPRPLHYYLENLAYDCQITFDEDEAIQKRLYFTIYKINKASADQSIISSTPWIKDRATTVLSDNDIEELKSLSNYKANITGLRYADDRVLHLREENKVEIINKASADQSIISSTPWIKDPATTVLSDNDIEELKSSSNYKANITGLRYADDRVLHLREENKVEIVFCANFNDLPPIGSIFQFDYFFHPLKKLAVVAEVLQIDDELEKRVIENGKEGIDRDYMFEKCLNISEEKNGFYHDKTLGIICDSMGCLRYAAYSKRKPKEIYVRIQACLRQPALFNIVEICEDSYDAIQACEPPFIQADGVIVNAKNGRIFSSKYPSLDLRVDDAKKFKIGEF</sequence>
<dbReference type="Proteomes" id="UP000887580">
    <property type="component" value="Unplaced"/>
</dbReference>
<dbReference type="WBParaSite" id="PS1159_v2.g2981.t1">
    <property type="protein sequence ID" value="PS1159_v2.g2981.t1"/>
    <property type="gene ID" value="PS1159_v2.g2981"/>
</dbReference>
<name>A0AC35GBH2_9BILA</name>
<protein>
    <submittedName>
        <fullName evidence="2">Uncharacterized protein</fullName>
    </submittedName>
</protein>
<organism evidence="1 2">
    <name type="scientific">Panagrolaimus sp. PS1159</name>
    <dbReference type="NCBI Taxonomy" id="55785"/>
    <lineage>
        <taxon>Eukaryota</taxon>
        <taxon>Metazoa</taxon>
        <taxon>Ecdysozoa</taxon>
        <taxon>Nematoda</taxon>
        <taxon>Chromadorea</taxon>
        <taxon>Rhabditida</taxon>
        <taxon>Tylenchina</taxon>
        <taxon>Panagrolaimomorpha</taxon>
        <taxon>Panagrolaimoidea</taxon>
        <taxon>Panagrolaimidae</taxon>
        <taxon>Panagrolaimus</taxon>
    </lineage>
</organism>
<proteinExistence type="predicted"/>
<reference evidence="2" key="1">
    <citation type="submission" date="2022-11" db="UniProtKB">
        <authorList>
            <consortium name="WormBaseParasite"/>
        </authorList>
    </citation>
    <scope>IDENTIFICATION</scope>
</reference>
<evidence type="ECO:0000313" key="2">
    <source>
        <dbReference type="WBParaSite" id="PS1159_v2.g2981.t1"/>
    </source>
</evidence>
<accession>A0AC35GBH2</accession>
<evidence type="ECO:0000313" key="1">
    <source>
        <dbReference type="Proteomes" id="UP000887580"/>
    </source>
</evidence>